<proteinExistence type="predicted"/>
<evidence type="ECO:0000313" key="1">
    <source>
        <dbReference type="EMBL" id="GFT44546.1"/>
    </source>
</evidence>
<gene>
    <name evidence="1" type="ORF">NPIL_20371</name>
</gene>
<protein>
    <submittedName>
        <fullName evidence="1">Uncharacterized protein</fullName>
    </submittedName>
</protein>
<sequence>MYSRVLSSEKDLKIAGLNELMAMIPGQRNYLPESASPPQIALPTWTGSQFTLKPPKINTITTLRLLIPFVQEQCCLSPTP</sequence>
<name>A0A8X6NZW4_NEPPI</name>
<organism evidence="1 2">
    <name type="scientific">Nephila pilipes</name>
    <name type="common">Giant wood spider</name>
    <name type="synonym">Nephila maculata</name>
    <dbReference type="NCBI Taxonomy" id="299642"/>
    <lineage>
        <taxon>Eukaryota</taxon>
        <taxon>Metazoa</taxon>
        <taxon>Ecdysozoa</taxon>
        <taxon>Arthropoda</taxon>
        <taxon>Chelicerata</taxon>
        <taxon>Arachnida</taxon>
        <taxon>Araneae</taxon>
        <taxon>Araneomorphae</taxon>
        <taxon>Entelegynae</taxon>
        <taxon>Araneoidea</taxon>
        <taxon>Nephilidae</taxon>
        <taxon>Nephila</taxon>
    </lineage>
</organism>
<dbReference type="AlphaFoldDB" id="A0A8X6NZW4"/>
<evidence type="ECO:0000313" key="2">
    <source>
        <dbReference type="Proteomes" id="UP000887013"/>
    </source>
</evidence>
<dbReference type="Proteomes" id="UP000887013">
    <property type="component" value="Unassembled WGS sequence"/>
</dbReference>
<dbReference type="EMBL" id="BMAW01064315">
    <property type="protein sequence ID" value="GFT44546.1"/>
    <property type="molecule type" value="Genomic_DNA"/>
</dbReference>
<keyword evidence="2" id="KW-1185">Reference proteome</keyword>
<accession>A0A8X6NZW4</accession>
<comment type="caution">
    <text evidence="1">The sequence shown here is derived from an EMBL/GenBank/DDBJ whole genome shotgun (WGS) entry which is preliminary data.</text>
</comment>
<reference evidence="1" key="1">
    <citation type="submission" date="2020-08" db="EMBL/GenBank/DDBJ databases">
        <title>Multicomponent nature underlies the extraordinary mechanical properties of spider dragline silk.</title>
        <authorList>
            <person name="Kono N."/>
            <person name="Nakamura H."/>
            <person name="Mori M."/>
            <person name="Yoshida Y."/>
            <person name="Ohtoshi R."/>
            <person name="Malay A.D."/>
            <person name="Moran D.A.P."/>
            <person name="Tomita M."/>
            <person name="Numata K."/>
            <person name="Arakawa K."/>
        </authorList>
    </citation>
    <scope>NUCLEOTIDE SEQUENCE</scope>
</reference>